<sequence>AWSIFEDQIFYQLLVLLQPPPRHSFKLEMNSGTHLPERCSNIQVVLECTCLRKKGDNRCFVHPSKSNQPAQHSPLLQTLCTGSYLDVEEITYWVQNLVQVAWEHLPQWHHWHLTVLPSSHSCQLLLSGSDMQICAGLLFAVEQGSP</sequence>
<name>A0A7K6V0R4_9PASS</name>
<accession>A0A7K6V0R4</accession>
<protein>
    <submittedName>
        <fullName evidence="1">IPIL1 protein</fullName>
    </submittedName>
</protein>
<comment type="caution">
    <text evidence="1">The sequence shown here is derived from an EMBL/GenBank/DDBJ whole genome shotgun (WGS) entry which is preliminary data.</text>
</comment>
<evidence type="ECO:0000313" key="2">
    <source>
        <dbReference type="Proteomes" id="UP000579558"/>
    </source>
</evidence>
<gene>
    <name evidence="1" type="primary">Itpripl1_0</name>
    <name evidence="1" type="ORF">NOTCIN_R15201</name>
</gene>
<dbReference type="Proteomes" id="UP000579558">
    <property type="component" value="Unassembled WGS sequence"/>
</dbReference>
<proteinExistence type="predicted"/>
<dbReference type="AlphaFoldDB" id="A0A7K6V0R4"/>
<organism evidence="1 2">
    <name type="scientific">Notiomystis cincta</name>
    <dbReference type="NCBI Taxonomy" id="366454"/>
    <lineage>
        <taxon>Eukaryota</taxon>
        <taxon>Metazoa</taxon>
        <taxon>Chordata</taxon>
        <taxon>Craniata</taxon>
        <taxon>Vertebrata</taxon>
        <taxon>Euteleostomi</taxon>
        <taxon>Archelosauria</taxon>
        <taxon>Archosauria</taxon>
        <taxon>Dinosauria</taxon>
        <taxon>Saurischia</taxon>
        <taxon>Theropoda</taxon>
        <taxon>Coelurosauria</taxon>
        <taxon>Aves</taxon>
        <taxon>Neognathae</taxon>
        <taxon>Neoaves</taxon>
        <taxon>Telluraves</taxon>
        <taxon>Australaves</taxon>
        <taxon>Passeriformes</taxon>
        <taxon>Notiomystidae</taxon>
        <taxon>Notiomystis</taxon>
    </lineage>
</organism>
<feature type="non-terminal residue" evidence="1">
    <location>
        <position position="146"/>
    </location>
</feature>
<dbReference type="EMBL" id="VZRX01006222">
    <property type="protein sequence ID" value="NWX28694.1"/>
    <property type="molecule type" value="Genomic_DNA"/>
</dbReference>
<feature type="non-terminal residue" evidence="1">
    <location>
        <position position="1"/>
    </location>
</feature>
<keyword evidence="2" id="KW-1185">Reference proteome</keyword>
<evidence type="ECO:0000313" key="1">
    <source>
        <dbReference type="EMBL" id="NWX28694.1"/>
    </source>
</evidence>
<reference evidence="1 2" key="1">
    <citation type="submission" date="2019-09" db="EMBL/GenBank/DDBJ databases">
        <title>Bird 10,000 Genomes (B10K) Project - Family phase.</title>
        <authorList>
            <person name="Zhang G."/>
        </authorList>
    </citation>
    <scope>NUCLEOTIDE SEQUENCE [LARGE SCALE GENOMIC DNA]</scope>
    <source>
        <strain evidence="1">B10K-DU-029-75</strain>
    </source>
</reference>
<dbReference type="OrthoDB" id="9390510at2759"/>